<comment type="similarity">
    <text evidence="9">Belongs to the TatA/E family.</text>
</comment>
<keyword evidence="8 9" id="KW-0472">Membrane</keyword>
<dbReference type="GO" id="GO:0008320">
    <property type="term" value="F:protein transmembrane transporter activity"/>
    <property type="evidence" value="ECO:0007669"/>
    <property type="project" value="UniProtKB-UniRule"/>
</dbReference>
<evidence type="ECO:0000256" key="1">
    <source>
        <dbReference type="ARBA" id="ARBA00004162"/>
    </source>
</evidence>
<comment type="subcellular location">
    <subcellularLocation>
        <location evidence="1 9">Cell membrane</location>
        <topology evidence="1 9">Single-pass membrane protein</topology>
    </subcellularLocation>
</comment>
<evidence type="ECO:0000256" key="4">
    <source>
        <dbReference type="ARBA" id="ARBA00022692"/>
    </source>
</evidence>
<organism evidence="10 11">
    <name type="scientific">Candidatus Daviesbacteria bacterium RIFCSPHIGHO2_01_FULL_40_11</name>
    <dbReference type="NCBI Taxonomy" id="1797762"/>
    <lineage>
        <taxon>Bacteria</taxon>
        <taxon>Candidatus Daviesiibacteriota</taxon>
    </lineage>
</organism>
<evidence type="ECO:0000256" key="3">
    <source>
        <dbReference type="ARBA" id="ARBA00022475"/>
    </source>
</evidence>
<accession>A0A1F5JJS0</accession>
<keyword evidence="6 9" id="KW-1133">Transmembrane helix</keyword>
<comment type="caution">
    <text evidence="10">The sequence shown here is derived from an EMBL/GenBank/DDBJ whole genome shotgun (WGS) entry which is preliminary data.</text>
</comment>
<evidence type="ECO:0000256" key="7">
    <source>
        <dbReference type="ARBA" id="ARBA00023010"/>
    </source>
</evidence>
<evidence type="ECO:0000313" key="11">
    <source>
        <dbReference type="Proteomes" id="UP000177555"/>
    </source>
</evidence>
<dbReference type="AlphaFoldDB" id="A0A1F5JJS0"/>
<dbReference type="PANTHER" id="PTHR42982:SF1">
    <property type="entry name" value="SEC-INDEPENDENT PROTEIN TRANSLOCASE PROTEIN TATA"/>
    <property type="match status" value="1"/>
</dbReference>
<proteinExistence type="inferred from homology"/>
<keyword evidence="2 9" id="KW-0813">Transport</keyword>
<comment type="function">
    <text evidence="9">Part of the twin-arginine translocation (Tat) system that transports large folded proteins containing a characteristic twin-arginine motif in their signal peptide across membranes. TatA could form the protein-conducting channel of the Tat system.</text>
</comment>
<dbReference type="InterPro" id="IPR006312">
    <property type="entry name" value="TatA/E"/>
</dbReference>
<name>A0A1F5JJS0_9BACT</name>
<dbReference type="GO" id="GO:0033281">
    <property type="term" value="C:TAT protein transport complex"/>
    <property type="evidence" value="ECO:0007669"/>
    <property type="project" value="UniProtKB-UniRule"/>
</dbReference>
<dbReference type="GO" id="GO:0043953">
    <property type="term" value="P:protein transport by the Tat complex"/>
    <property type="evidence" value="ECO:0007669"/>
    <property type="project" value="UniProtKB-UniRule"/>
</dbReference>
<evidence type="ECO:0000256" key="8">
    <source>
        <dbReference type="ARBA" id="ARBA00023136"/>
    </source>
</evidence>
<protein>
    <recommendedName>
        <fullName evidence="9">Sec-independent protein translocase protein TatA</fullName>
    </recommendedName>
</protein>
<keyword evidence="5 9" id="KW-0653">Protein transport</keyword>
<dbReference type="Proteomes" id="UP000177555">
    <property type="component" value="Unassembled WGS sequence"/>
</dbReference>
<dbReference type="NCBIfam" id="TIGR01411">
    <property type="entry name" value="tatAE"/>
    <property type="match status" value="1"/>
</dbReference>
<evidence type="ECO:0000256" key="2">
    <source>
        <dbReference type="ARBA" id="ARBA00022448"/>
    </source>
</evidence>
<dbReference type="HAMAP" id="MF_00236">
    <property type="entry name" value="TatA_E"/>
    <property type="match status" value="1"/>
</dbReference>
<evidence type="ECO:0000256" key="5">
    <source>
        <dbReference type="ARBA" id="ARBA00022927"/>
    </source>
</evidence>
<keyword evidence="3 9" id="KW-1003">Cell membrane</keyword>
<gene>
    <name evidence="9" type="primary">tatA</name>
    <name evidence="10" type="ORF">A2867_02850</name>
</gene>
<dbReference type="EMBL" id="MFCP01000014">
    <property type="protein sequence ID" value="OGE28859.1"/>
    <property type="molecule type" value="Genomic_DNA"/>
</dbReference>
<comment type="subunit">
    <text evidence="9">Forms a complex with TatC.</text>
</comment>
<keyword evidence="7 9" id="KW-0811">Translocation</keyword>
<keyword evidence="4 9" id="KW-0812">Transmembrane</keyword>
<feature type="transmembrane region" description="Helical" evidence="9">
    <location>
        <begin position="6"/>
        <end position="23"/>
    </location>
</feature>
<evidence type="ECO:0000256" key="6">
    <source>
        <dbReference type="ARBA" id="ARBA00022989"/>
    </source>
</evidence>
<sequence length="51" mass="5641">MFRGIGLIEILLIAAVILLIFGGRKLPEFARGLGEAIKELRKAFNGKNDKE</sequence>
<dbReference type="PANTHER" id="PTHR42982">
    <property type="entry name" value="SEC-INDEPENDENT PROTEIN TRANSLOCASE PROTEIN TATA"/>
    <property type="match status" value="1"/>
</dbReference>
<evidence type="ECO:0000256" key="9">
    <source>
        <dbReference type="HAMAP-Rule" id="MF_00236"/>
    </source>
</evidence>
<dbReference type="InterPro" id="IPR003369">
    <property type="entry name" value="TatA/B/E"/>
</dbReference>
<dbReference type="Gene3D" id="1.20.5.3310">
    <property type="match status" value="1"/>
</dbReference>
<reference evidence="10 11" key="1">
    <citation type="journal article" date="2016" name="Nat. Commun.">
        <title>Thousands of microbial genomes shed light on interconnected biogeochemical processes in an aquifer system.</title>
        <authorList>
            <person name="Anantharaman K."/>
            <person name="Brown C.T."/>
            <person name="Hug L.A."/>
            <person name="Sharon I."/>
            <person name="Castelle C.J."/>
            <person name="Probst A.J."/>
            <person name="Thomas B.C."/>
            <person name="Singh A."/>
            <person name="Wilkins M.J."/>
            <person name="Karaoz U."/>
            <person name="Brodie E.L."/>
            <person name="Williams K.H."/>
            <person name="Hubbard S.S."/>
            <person name="Banfield J.F."/>
        </authorList>
    </citation>
    <scope>NUCLEOTIDE SEQUENCE [LARGE SCALE GENOMIC DNA]</scope>
</reference>
<dbReference type="Pfam" id="PF02416">
    <property type="entry name" value="TatA_B_E"/>
    <property type="match status" value="1"/>
</dbReference>
<evidence type="ECO:0000313" key="10">
    <source>
        <dbReference type="EMBL" id="OGE28859.1"/>
    </source>
</evidence>